<evidence type="ECO:0000313" key="3">
    <source>
        <dbReference type="Proteomes" id="UP000807342"/>
    </source>
</evidence>
<keyword evidence="3" id="KW-1185">Reference proteome</keyword>
<reference evidence="2" key="1">
    <citation type="submission" date="2020-11" db="EMBL/GenBank/DDBJ databases">
        <authorList>
            <consortium name="DOE Joint Genome Institute"/>
            <person name="Ahrendt S."/>
            <person name="Riley R."/>
            <person name="Andreopoulos W."/>
            <person name="Labutti K."/>
            <person name="Pangilinan J."/>
            <person name="Ruiz-Duenas F.J."/>
            <person name="Barrasa J.M."/>
            <person name="Sanchez-Garcia M."/>
            <person name="Camarero S."/>
            <person name="Miyauchi S."/>
            <person name="Serrano A."/>
            <person name="Linde D."/>
            <person name="Babiker R."/>
            <person name="Drula E."/>
            <person name="Ayuso-Fernandez I."/>
            <person name="Pacheco R."/>
            <person name="Padilla G."/>
            <person name="Ferreira P."/>
            <person name="Barriuso J."/>
            <person name="Kellner H."/>
            <person name="Castanera R."/>
            <person name="Alfaro M."/>
            <person name="Ramirez L."/>
            <person name="Pisabarro A.G."/>
            <person name="Kuo A."/>
            <person name="Tritt A."/>
            <person name="Lipzen A."/>
            <person name="He G."/>
            <person name="Yan M."/>
            <person name="Ng V."/>
            <person name="Cullen D."/>
            <person name="Martin F."/>
            <person name="Rosso M.-N."/>
            <person name="Henrissat B."/>
            <person name="Hibbett D."/>
            <person name="Martinez A.T."/>
            <person name="Grigoriev I.V."/>
        </authorList>
    </citation>
    <scope>NUCLEOTIDE SEQUENCE</scope>
    <source>
        <strain evidence="2">MF-IS2</strain>
    </source>
</reference>
<dbReference type="OrthoDB" id="4242135at2759"/>
<gene>
    <name evidence="2" type="ORF">P691DRAFT_776691</name>
</gene>
<organism evidence="2 3">
    <name type="scientific">Macrolepiota fuliginosa MF-IS2</name>
    <dbReference type="NCBI Taxonomy" id="1400762"/>
    <lineage>
        <taxon>Eukaryota</taxon>
        <taxon>Fungi</taxon>
        <taxon>Dikarya</taxon>
        <taxon>Basidiomycota</taxon>
        <taxon>Agaricomycotina</taxon>
        <taxon>Agaricomycetes</taxon>
        <taxon>Agaricomycetidae</taxon>
        <taxon>Agaricales</taxon>
        <taxon>Agaricineae</taxon>
        <taxon>Agaricaceae</taxon>
        <taxon>Macrolepiota</taxon>
    </lineage>
</organism>
<sequence>MYMSGADSYRNTSSSHPPFAERFTGRKDQQNTELASTILHLAPRHPANSQIFALPPNIMKFTIATTTIAAVLAFAVGSNAISCQAQANGVRPAQCVYGNCPTGTRSVFWDTGCSSRGILWWKETQKCCI</sequence>
<protein>
    <submittedName>
        <fullName evidence="2">Uncharacterized protein</fullName>
    </submittedName>
</protein>
<comment type="caution">
    <text evidence="2">The sequence shown here is derived from an EMBL/GenBank/DDBJ whole genome shotgun (WGS) entry which is preliminary data.</text>
</comment>
<feature type="region of interest" description="Disordered" evidence="1">
    <location>
        <begin position="1"/>
        <end position="30"/>
    </location>
</feature>
<name>A0A9P5X8X6_9AGAR</name>
<proteinExistence type="predicted"/>
<evidence type="ECO:0000256" key="1">
    <source>
        <dbReference type="SAM" id="MobiDB-lite"/>
    </source>
</evidence>
<dbReference type="Proteomes" id="UP000807342">
    <property type="component" value="Unassembled WGS sequence"/>
</dbReference>
<accession>A0A9P5X8X6</accession>
<dbReference type="EMBL" id="MU151234">
    <property type="protein sequence ID" value="KAF9446674.1"/>
    <property type="molecule type" value="Genomic_DNA"/>
</dbReference>
<evidence type="ECO:0000313" key="2">
    <source>
        <dbReference type="EMBL" id="KAF9446674.1"/>
    </source>
</evidence>
<dbReference type="AlphaFoldDB" id="A0A9P5X8X6"/>